<dbReference type="AlphaFoldDB" id="A0A7W9YHI3"/>
<organism evidence="1 2">
    <name type="scientific">Nocardiopsis mwathae</name>
    <dbReference type="NCBI Taxonomy" id="1472723"/>
    <lineage>
        <taxon>Bacteria</taxon>
        <taxon>Bacillati</taxon>
        <taxon>Actinomycetota</taxon>
        <taxon>Actinomycetes</taxon>
        <taxon>Streptosporangiales</taxon>
        <taxon>Nocardiopsidaceae</taxon>
        <taxon>Nocardiopsis</taxon>
    </lineage>
</organism>
<sequence>MSHTDTGAGTLADPRIHLDRDLNRWTVEATNDQGHITRAVVPSLGSDDTPESEAAWAAQFQAMKHPHRRLGLDTAPATPK</sequence>
<reference evidence="1 2" key="1">
    <citation type="submission" date="2020-08" db="EMBL/GenBank/DDBJ databases">
        <title>Sequencing the genomes of 1000 actinobacteria strains.</title>
        <authorList>
            <person name="Klenk H.-P."/>
        </authorList>
    </citation>
    <scope>NUCLEOTIDE SEQUENCE [LARGE SCALE GENOMIC DNA]</scope>
    <source>
        <strain evidence="1 2">DSM 46659</strain>
    </source>
</reference>
<gene>
    <name evidence="1" type="ORF">HNR23_002259</name>
</gene>
<evidence type="ECO:0000313" key="2">
    <source>
        <dbReference type="Proteomes" id="UP000546642"/>
    </source>
</evidence>
<keyword evidence="2" id="KW-1185">Reference proteome</keyword>
<comment type="caution">
    <text evidence="1">The sequence shown here is derived from an EMBL/GenBank/DDBJ whole genome shotgun (WGS) entry which is preliminary data.</text>
</comment>
<evidence type="ECO:0000313" key="1">
    <source>
        <dbReference type="EMBL" id="MBB6172199.1"/>
    </source>
</evidence>
<accession>A0A7W9YHI3</accession>
<dbReference type="Proteomes" id="UP000546642">
    <property type="component" value="Unassembled WGS sequence"/>
</dbReference>
<dbReference type="RefSeq" id="WP_184075530.1">
    <property type="nucleotide sequence ID" value="NZ_JACHDS010000001.1"/>
</dbReference>
<protein>
    <submittedName>
        <fullName evidence="1">Uncharacterized protein</fullName>
    </submittedName>
</protein>
<proteinExistence type="predicted"/>
<name>A0A7W9YHI3_9ACTN</name>
<dbReference type="EMBL" id="JACHDS010000001">
    <property type="protein sequence ID" value="MBB6172199.1"/>
    <property type="molecule type" value="Genomic_DNA"/>
</dbReference>